<name>A0A232FI89_9HYME</name>
<dbReference type="Proteomes" id="UP000215335">
    <property type="component" value="Unassembled WGS sequence"/>
</dbReference>
<comment type="caution">
    <text evidence="2">The sequence shown here is derived from an EMBL/GenBank/DDBJ whole genome shotgun (WGS) entry which is preliminary data.</text>
</comment>
<proteinExistence type="predicted"/>
<gene>
    <name evidence="2" type="ORF">TSAR_005686</name>
</gene>
<feature type="region of interest" description="Disordered" evidence="1">
    <location>
        <begin position="169"/>
        <end position="212"/>
    </location>
</feature>
<evidence type="ECO:0000313" key="2">
    <source>
        <dbReference type="EMBL" id="OXU30392.1"/>
    </source>
</evidence>
<sequence>MLPVKKPATIIEVPAELLQQIKKLVAGGEMILAQISKILSTLGELRSAREEAIDHLTSVLEQWTALEAKARACRRVRQQAQQQEKATYEEVLHFARHPDATIKDGNKWDVSGVLKDKVKYDCLCEYVERAYRMRDSVKARLDEEALNEEYMNEDDMNEVGVLTFGPGVPTNPSWPTGTEVARPLPSRIPEAKRYHGRPGGPRGGLRPPRPGH</sequence>
<protein>
    <submittedName>
        <fullName evidence="2">Uncharacterized protein</fullName>
    </submittedName>
</protein>
<keyword evidence="3" id="KW-1185">Reference proteome</keyword>
<accession>A0A232FI89</accession>
<dbReference type="EMBL" id="NNAY01000164">
    <property type="protein sequence ID" value="OXU30392.1"/>
    <property type="molecule type" value="Genomic_DNA"/>
</dbReference>
<dbReference type="AlphaFoldDB" id="A0A232FI89"/>
<organism evidence="2 3">
    <name type="scientific">Trichomalopsis sarcophagae</name>
    <dbReference type="NCBI Taxonomy" id="543379"/>
    <lineage>
        <taxon>Eukaryota</taxon>
        <taxon>Metazoa</taxon>
        <taxon>Ecdysozoa</taxon>
        <taxon>Arthropoda</taxon>
        <taxon>Hexapoda</taxon>
        <taxon>Insecta</taxon>
        <taxon>Pterygota</taxon>
        <taxon>Neoptera</taxon>
        <taxon>Endopterygota</taxon>
        <taxon>Hymenoptera</taxon>
        <taxon>Apocrita</taxon>
        <taxon>Proctotrupomorpha</taxon>
        <taxon>Chalcidoidea</taxon>
        <taxon>Pteromalidae</taxon>
        <taxon>Pteromalinae</taxon>
        <taxon>Trichomalopsis</taxon>
    </lineage>
</organism>
<evidence type="ECO:0000313" key="3">
    <source>
        <dbReference type="Proteomes" id="UP000215335"/>
    </source>
</evidence>
<evidence type="ECO:0000256" key="1">
    <source>
        <dbReference type="SAM" id="MobiDB-lite"/>
    </source>
</evidence>
<reference evidence="2 3" key="1">
    <citation type="journal article" date="2017" name="Curr. Biol.">
        <title>The Evolution of Venom by Co-option of Single-Copy Genes.</title>
        <authorList>
            <person name="Martinson E.O."/>
            <person name="Mrinalini"/>
            <person name="Kelkar Y.D."/>
            <person name="Chang C.H."/>
            <person name="Werren J.H."/>
        </authorList>
    </citation>
    <scope>NUCLEOTIDE SEQUENCE [LARGE SCALE GENOMIC DNA]</scope>
    <source>
        <strain evidence="2 3">Alberta</strain>
        <tissue evidence="2">Whole body</tissue>
    </source>
</reference>